<dbReference type="Pfam" id="PF10972">
    <property type="entry name" value="CsiV"/>
    <property type="match status" value="1"/>
</dbReference>
<sequence>MERIIIIITISILYTCLTFAKSSYQVDLIVFAHPNQNPEMAVDAPLIPMSANAISLKTDTEKSGKPYRLLSPSASSLRDEYYLLSRKSHYQVLGHYSWRQPANNQSSVALPVVEHNGWQMQGTLNVTQTNYYSFDAELQVSPPNNPQSSFTVSQKQRLKDDVVYYLDNAQIGMLVKIYKLG</sequence>
<dbReference type="GeneID" id="98065527"/>
<keyword evidence="2" id="KW-1185">Reference proteome</keyword>
<comment type="caution">
    <text evidence="1">The sequence shown here is derived from an EMBL/GenBank/DDBJ whole genome shotgun (WGS) entry which is preliminary data.</text>
</comment>
<proteinExistence type="predicted"/>
<accession>A0AAX0WVE3</accession>
<gene>
    <name evidence="1" type="ORF">A6J39_013320</name>
</gene>
<dbReference type="InterPro" id="IPR021241">
    <property type="entry name" value="CsiV"/>
</dbReference>
<organism evidence="1 2">
    <name type="scientific">Legionella anisa</name>
    <dbReference type="NCBI Taxonomy" id="28082"/>
    <lineage>
        <taxon>Bacteria</taxon>
        <taxon>Pseudomonadati</taxon>
        <taxon>Pseudomonadota</taxon>
        <taxon>Gammaproteobacteria</taxon>
        <taxon>Legionellales</taxon>
        <taxon>Legionellaceae</taxon>
        <taxon>Legionella</taxon>
    </lineage>
</organism>
<dbReference type="Proteomes" id="UP000192511">
    <property type="component" value="Unassembled WGS sequence"/>
</dbReference>
<dbReference type="AlphaFoldDB" id="A0AAX0WVE3"/>
<dbReference type="RefSeq" id="WP_019233236.1">
    <property type="nucleotide sequence ID" value="NZ_CAAAHR010000010.1"/>
</dbReference>
<evidence type="ECO:0000313" key="2">
    <source>
        <dbReference type="Proteomes" id="UP000192511"/>
    </source>
</evidence>
<dbReference type="EMBL" id="NBTX02000004">
    <property type="protein sequence ID" value="PNL62115.1"/>
    <property type="molecule type" value="Genomic_DNA"/>
</dbReference>
<name>A0AAX0WVE3_9GAMM</name>
<evidence type="ECO:0008006" key="3">
    <source>
        <dbReference type="Google" id="ProtNLM"/>
    </source>
</evidence>
<protein>
    <recommendedName>
        <fullName evidence="3">Peptidoglycan-binding protein CsiV</fullName>
    </recommendedName>
</protein>
<reference evidence="1" key="1">
    <citation type="submission" date="2017-12" db="EMBL/GenBank/DDBJ databases">
        <title>FDA dAtabase for Regulatory Grade micrObial Sequences (FDA-ARGOS): Supporting development and validation of Infectious Disease Dx tests.</title>
        <authorList>
            <person name="Kerrigan L."/>
            <person name="Tallon L.J."/>
            <person name="Sadzewicz L."/>
            <person name="Sengamalay N."/>
            <person name="Ott S."/>
            <person name="Godinez A."/>
            <person name="Nagaraj S."/>
            <person name="Vavikolanu K."/>
            <person name="Vyas G."/>
            <person name="Nadendla S."/>
            <person name="Aluvathingal J."/>
            <person name="Sichtig H."/>
        </authorList>
    </citation>
    <scope>NUCLEOTIDE SEQUENCE [LARGE SCALE GENOMIC DNA]</scope>
    <source>
        <strain evidence="1">FDAARGOS_200</strain>
    </source>
</reference>
<evidence type="ECO:0000313" key="1">
    <source>
        <dbReference type="EMBL" id="PNL62115.1"/>
    </source>
</evidence>